<dbReference type="Pfam" id="PF14327">
    <property type="entry name" value="CSTF2_hinge"/>
    <property type="match status" value="1"/>
</dbReference>
<organism evidence="3 4">
    <name type="scientific">Multifurca ochricompacta</name>
    <dbReference type="NCBI Taxonomy" id="376703"/>
    <lineage>
        <taxon>Eukaryota</taxon>
        <taxon>Fungi</taxon>
        <taxon>Dikarya</taxon>
        <taxon>Basidiomycota</taxon>
        <taxon>Agaricomycotina</taxon>
        <taxon>Agaricomycetes</taxon>
        <taxon>Russulales</taxon>
        <taxon>Russulaceae</taxon>
        <taxon>Multifurca</taxon>
    </lineage>
</organism>
<proteinExistence type="predicted"/>
<evidence type="ECO:0000313" key="3">
    <source>
        <dbReference type="EMBL" id="KAI0307628.1"/>
    </source>
</evidence>
<gene>
    <name evidence="3" type="ORF">B0F90DRAFT_1807080</name>
</gene>
<comment type="caution">
    <text evidence="3">The sequence shown here is derived from an EMBL/GenBank/DDBJ whole genome shotgun (WGS) entry which is preliminary data.</text>
</comment>
<protein>
    <recommendedName>
        <fullName evidence="2">Cleavage stimulation factor subunit 2 hinge domain-containing protein</fullName>
    </recommendedName>
</protein>
<name>A0AAD4MDI6_9AGAM</name>
<dbReference type="InterPro" id="IPR025742">
    <property type="entry name" value="CSTF2_hinge"/>
</dbReference>
<reference evidence="3" key="1">
    <citation type="journal article" date="2022" name="New Phytol.">
        <title>Evolutionary transition to the ectomycorrhizal habit in the genomes of a hyperdiverse lineage of mushroom-forming fungi.</title>
        <authorList>
            <person name="Looney B."/>
            <person name="Miyauchi S."/>
            <person name="Morin E."/>
            <person name="Drula E."/>
            <person name="Courty P.E."/>
            <person name="Kohler A."/>
            <person name="Kuo A."/>
            <person name="LaButti K."/>
            <person name="Pangilinan J."/>
            <person name="Lipzen A."/>
            <person name="Riley R."/>
            <person name="Andreopoulos W."/>
            <person name="He G."/>
            <person name="Johnson J."/>
            <person name="Nolan M."/>
            <person name="Tritt A."/>
            <person name="Barry K.W."/>
            <person name="Grigoriev I.V."/>
            <person name="Nagy L.G."/>
            <person name="Hibbett D."/>
            <person name="Henrissat B."/>
            <person name="Matheny P.B."/>
            <person name="Labbe J."/>
            <person name="Martin F.M."/>
        </authorList>
    </citation>
    <scope>NUCLEOTIDE SEQUENCE</scope>
    <source>
        <strain evidence="3">BPL690</strain>
    </source>
</reference>
<evidence type="ECO:0000259" key="2">
    <source>
        <dbReference type="Pfam" id="PF14327"/>
    </source>
</evidence>
<dbReference type="Proteomes" id="UP001203297">
    <property type="component" value="Unassembled WGS sequence"/>
</dbReference>
<dbReference type="InterPro" id="IPR038192">
    <property type="entry name" value="CSTF_C_sf"/>
</dbReference>
<evidence type="ECO:0000313" key="4">
    <source>
        <dbReference type="Proteomes" id="UP001203297"/>
    </source>
</evidence>
<feature type="region of interest" description="Disordered" evidence="1">
    <location>
        <begin position="72"/>
        <end position="92"/>
    </location>
</feature>
<feature type="domain" description="Cleavage stimulation factor subunit 2 hinge" evidence="2">
    <location>
        <begin position="6"/>
        <end position="53"/>
    </location>
</feature>
<evidence type="ECO:0000256" key="1">
    <source>
        <dbReference type="SAM" id="MobiDB-lite"/>
    </source>
</evidence>
<accession>A0AAD4MDI6</accession>
<dbReference type="EMBL" id="WTXG01000001">
    <property type="protein sequence ID" value="KAI0307628.1"/>
    <property type="molecule type" value="Genomic_DNA"/>
</dbReference>
<keyword evidence="4" id="KW-1185">Reference proteome</keyword>
<dbReference type="Gene3D" id="1.25.40.630">
    <property type="match status" value="1"/>
</dbReference>
<dbReference type="Gene3D" id="1.10.20.70">
    <property type="entry name" value="Transcription termination and cleavage factor, C-terminal domain"/>
    <property type="match status" value="1"/>
</dbReference>
<sequence length="193" mass="20605">MSSTIQLPEDQLIELLLQLKKTTPDQAKAILHSQPQIAYALVALMVKIGVIDIPIFQVKPVIRHLRSQNGMQVPSTSAVPPHLQAHGSRSGAPQFAAPLPPAYPITAPRAGPVGYPTPYTTGSGGHLLPTGHYSAPPPPQTASQTMPAALAAIPENQREVVLKLVNMRPEEIALLPPTERASVVQLRASFGLH</sequence>
<dbReference type="AlphaFoldDB" id="A0AAD4MDI6"/>